<feature type="transmembrane region" description="Helical" evidence="7">
    <location>
        <begin position="34"/>
        <end position="54"/>
    </location>
</feature>
<geneLocation type="mitochondrion" evidence="9"/>
<dbReference type="KEGG" id="csl:CospCoM_p24"/>
<evidence type="ECO:0000256" key="4">
    <source>
        <dbReference type="ARBA" id="ARBA00022989"/>
    </source>
</evidence>
<dbReference type="InterPro" id="IPR001750">
    <property type="entry name" value="ND/Mrp_TM"/>
</dbReference>
<keyword evidence="2 7" id="KW-0812">Transmembrane</keyword>
<dbReference type="GO" id="GO:0042773">
    <property type="term" value="P:ATP synthesis coupled electron transport"/>
    <property type="evidence" value="ECO:0007669"/>
    <property type="project" value="InterPro"/>
</dbReference>
<feature type="transmembrane region" description="Helical" evidence="7">
    <location>
        <begin position="190"/>
        <end position="213"/>
    </location>
</feature>
<evidence type="ECO:0000256" key="7">
    <source>
        <dbReference type="SAM" id="Phobius"/>
    </source>
</evidence>
<dbReference type="GO" id="GO:0016020">
    <property type="term" value="C:membrane"/>
    <property type="evidence" value="ECO:0007669"/>
    <property type="project" value="UniProtKB-SubCell"/>
</dbReference>
<evidence type="ECO:0000256" key="1">
    <source>
        <dbReference type="ARBA" id="ARBA00004141"/>
    </source>
</evidence>
<accession>F1DPN1</accession>
<keyword evidence="5" id="KW-0520">NAD</keyword>
<evidence type="ECO:0000313" key="9">
    <source>
        <dbReference type="EMBL" id="ADY75471.1"/>
    </source>
</evidence>
<protein>
    <submittedName>
        <fullName evidence="9">NADH dehydrogenase subunit 2</fullName>
    </submittedName>
</protein>
<name>F1DPN1_COCSC</name>
<dbReference type="Proteomes" id="UP000007264">
    <property type="component" value="Mitochondrion"/>
</dbReference>
<feature type="transmembrane region" description="Helical" evidence="7">
    <location>
        <begin position="459"/>
        <end position="481"/>
    </location>
</feature>
<feature type="transmembrane region" description="Helical" evidence="7">
    <location>
        <begin position="287"/>
        <end position="308"/>
    </location>
</feature>
<feature type="domain" description="NADH:quinone oxidoreductase/Mrp antiporter transmembrane" evidence="8">
    <location>
        <begin position="281"/>
        <end position="509"/>
    </location>
</feature>
<reference evidence="9" key="1">
    <citation type="submission" date="2011-01" db="EMBL/GenBank/DDBJ databases">
        <title>Organelle genomes of Coccomyxa sp. C-169.</title>
        <authorList>
            <person name="Smith D.R."/>
            <person name="Yamada T."/>
            <person name="Grigoriev I.V."/>
            <person name="Van Etten J.L."/>
        </authorList>
    </citation>
    <scope>NUCLEOTIDE SEQUENCE [LARGE SCALE GENOMIC DNA]</scope>
</reference>
<proteinExistence type="inferred from homology"/>
<evidence type="ECO:0000256" key="5">
    <source>
        <dbReference type="ARBA" id="ARBA00023027"/>
    </source>
</evidence>
<dbReference type="PANTHER" id="PTHR22773">
    <property type="entry name" value="NADH DEHYDROGENASE"/>
    <property type="match status" value="1"/>
</dbReference>
<feature type="domain" description="NADH:quinone oxidoreductase/Mrp antiporter transmembrane" evidence="8">
    <location>
        <begin position="155"/>
        <end position="232"/>
    </location>
</feature>
<keyword evidence="3" id="KW-1278">Translocase</keyword>
<dbReference type="GeneID" id="10358540"/>
<feature type="transmembrane region" description="Helical" evidence="7">
    <location>
        <begin position="66"/>
        <end position="87"/>
    </location>
</feature>
<feature type="transmembrane region" description="Helical" evidence="7">
    <location>
        <begin position="353"/>
        <end position="372"/>
    </location>
</feature>
<feature type="transmembrane region" description="Helical" evidence="7">
    <location>
        <begin position="320"/>
        <end position="341"/>
    </location>
</feature>
<evidence type="ECO:0000256" key="2">
    <source>
        <dbReference type="ARBA" id="ARBA00022692"/>
    </source>
</evidence>
<evidence type="ECO:0000259" key="8">
    <source>
        <dbReference type="Pfam" id="PF00361"/>
    </source>
</evidence>
<dbReference type="GO" id="GO:0008137">
    <property type="term" value="F:NADH dehydrogenase (ubiquinone) activity"/>
    <property type="evidence" value="ECO:0007669"/>
    <property type="project" value="InterPro"/>
</dbReference>
<feature type="transmembrane region" description="Helical" evidence="7">
    <location>
        <begin position="135"/>
        <end position="153"/>
    </location>
</feature>
<organism evidence="9 10">
    <name type="scientific">Coccomyxa subellipsoidea (strain C-169)</name>
    <name type="common">Green microalga</name>
    <dbReference type="NCBI Taxonomy" id="574566"/>
    <lineage>
        <taxon>Eukaryota</taxon>
        <taxon>Viridiplantae</taxon>
        <taxon>Chlorophyta</taxon>
        <taxon>core chlorophytes</taxon>
        <taxon>Trebouxiophyceae</taxon>
        <taxon>Trebouxiophyceae incertae sedis</taxon>
        <taxon>Coccomyxaceae</taxon>
        <taxon>Coccomyxa</taxon>
        <taxon>Coccomyxa subellipsoidea</taxon>
    </lineage>
</organism>
<dbReference type="EMBL" id="HQ874522">
    <property type="protein sequence ID" value="ADY75471.1"/>
    <property type="molecule type" value="Genomic_DNA"/>
</dbReference>
<keyword evidence="4 7" id="KW-1133">Transmembrane helix</keyword>
<feature type="transmembrane region" description="Helical" evidence="7">
    <location>
        <begin position="496"/>
        <end position="517"/>
    </location>
</feature>
<evidence type="ECO:0000256" key="6">
    <source>
        <dbReference type="ARBA" id="ARBA00023136"/>
    </source>
</evidence>
<dbReference type="STRING" id="574566.F1DPN1"/>
<sequence length="572" mass="62668">MNSFVQITHEFAQSVEPSTELNFQSLLFENDFKAVFPELFLVLASLFLLIYGVVWTTSASTGYPLLLRNVNWLALLTLLLTAMIAANSPIGHGVFFYHTFLLDDVTFFFKMLVVVGALSSLLISLDYLERESVNGFEFALLLLLSTSSMLFLISAADFISMYLAIELQSLCFYVLAAFKRDSEFSTEAGLKYFLLGVFSSGLLLFGCSLIYGFTGVIEFSELSKVFASLASSGEVYSDKVDLVQASQAFGASLEGSPLQPPSAGGGDGHLAGGGSLVSTSSWRGCELGMIFLLIGFLFKLTAVPFHMWAPDVYEGAPTAVTAFFSITPKPALLVVFARLLYQSFYDFMIEWQTFLIFCSVASMVLGSFAGLAQHRIKRLLAYSSIGHVGYLLISFCCGTLEGLQGLAIYLVIYIVVTVNIFAVVMTPLRRASHSAQQQQGVERIKYTTDLAMLAKNNPLLAATLTVSVFSLAGIPPLAGFYGKAFLFWAALSSSQYLLALVGILTSAISCFYYIRIVKIMYFEAPQNWLSFSRLSKESSLVLALTTFFVVALMAYPYPLYVASHKVALALSM</sequence>
<comment type="subcellular location">
    <subcellularLocation>
        <location evidence="1">Membrane</location>
        <topology evidence="1">Multi-pass membrane protein</topology>
    </subcellularLocation>
</comment>
<dbReference type="InterPro" id="IPR010096">
    <property type="entry name" value="NADH-Q_OxRdtase_suN/2"/>
</dbReference>
<keyword evidence="10" id="KW-1185">Reference proteome</keyword>
<feature type="transmembrane region" description="Helical" evidence="7">
    <location>
        <begin position="538"/>
        <end position="557"/>
    </location>
</feature>
<evidence type="ECO:0000256" key="3">
    <source>
        <dbReference type="ARBA" id="ARBA00022967"/>
    </source>
</evidence>
<feature type="transmembrane region" description="Helical" evidence="7">
    <location>
        <begin position="406"/>
        <end position="428"/>
    </location>
</feature>
<dbReference type="Pfam" id="PF00361">
    <property type="entry name" value="Proton_antipo_M"/>
    <property type="match status" value="2"/>
</dbReference>
<gene>
    <name evidence="9" type="primary">nad2</name>
</gene>
<dbReference type="HAMAP" id="MF_00445">
    <property type="entry name" value="NDH1_NuoN_1"/>
    <property type="match status" value="1"/>
</dbReference>
<keyword evidence="9" id="KW-0496">Mitochondrion</keyword>
<dbReference type="RefSeq" id="YP_004339029.1">
    <property type="nucleotide sequence ID" value="NC_015316.1"/>
</dbReference>
<keyword evidence="6 7" id="KW-0472">Membrane</keyword>
<dbReference type="AlphaFoldDB" id="F1DPN1"/>
<evidence type="ECO:0000313" key="10">
    <source>
        <dbReference type="Proteomes" id="UP000007264"/>
    </source>
</evidence>
<feature type="transmembrane region" description="Helical" evidence="7">
    <location>
        <begin position="107"/>
        <end position="128"/>
    </location>
</feature>